<dbReference type="AlphaFoldDB" id="A0A1X0K1V0"/>
<gene>
    <name evidence="1" type="ORF">BST47_02660</name>
</gene>
<dbReference type="Pfam" id="PF13148">
    <property type="entry name" value="DUF3987"/>
    <property type="match status" value="1"/>
</dbReference>
<dbReference type="Proteomes" id="UP000192411">
    <property type="component" value="Unassembled WGS sequence"/>
</dbReference>
<dbReference type="RefSeq" id="WP_083123621.1">
    <property type="nucleotide sequence ID" value="NZ_MVIM01000001.1"/>
</dbReference>
<dbReference type="OrthoDB" id="5150132at2"/>
<dbReference type="EMBL" id="MVIM01000001">
    <property type="protein sequence ID" value="ORB68805.1"/>
    <property type="molecule type" value="Genomic_DNA"/>
</dbReference>
<dbReference type="InterPro" id="IPR025048">
    <property type="entry name" value="DUF3987"/>
</dbReference>
<evidence type="ECO:0008006" key="3">
    <source>
        <dbReference type="Google" id="ProtNLM"/>
    </source>
</evidence>
<dbReference type="STRING" id="75922.BST47_02660"/>
<accession>A0A1X0K1V0</accession>
<keyword evidence="2" id="KW-1185">Reference proteome</keyword>
<organism evidence="1 2">
    <name type="scientific">Mycolicibacterium tusciae</name>
    <dbReference type="NCBI Taxonomy" id="75922"/>
    <lineage>
        <taxon>Bacteria</taxon>
        <taxon>Bacillati</taxon>
        <taxon>Actinomycetota</taxon>
        <taxon>Actinomycetes</taxon>
        <taxon>Mycobacteriales</taxon>
        <taxon>Mycobacteriaceae</taxon>
        <taxon>Mycolicibacterium</taxon>
    </lineage>
</organism>
<protein>
    <recommendedName>
        <fullName evidence="3">DNA primase</fullName>
    </recommendedName>
</protein>
<sequence length="509" mass="53816">MIDADTVDPMYEESPIDGPLPLTAKVAVPPFPTGALPEPIAAMVRGVAEATQTDPAMAATSALSAMSACTGGHAEIEIRYGWREPLVLYTATIAASGERKSAVQSSMTRPILDVEKQLAAETAAARKEASERKEIASKAVERQRNIAARADGAEQDQAFADVIGAAMIADSIEVPPIPRLVADDITPEAAASLLAEQRGRLAIISAEGGIFDIIAGRYSRSVPNLDLWLKGHSGDPLRVDRKSRPPEYVERPALTLGLMIQPQVLSAIAANQEFRGRGLLARFLYAAPVSKVGRRKIGAAPIGPEVEERYRVTVSRLVKGMVGWAGDPLILRLTPTAQQAMSEIEAEIEPTLAGEGELAPLADWGAKFLGAIGRIAGILHLAGLGADHGPRKPVEVSTVLAAARIGAYFKASAINAFIAMGTDQTTADASYLLERIWRLNKDAVSVRDAFTAASRARFRTTAALKPALDRLVDHGYLVPLPEAAPTGGRPASQRFAVAAQAAQAAKGVS</sequence>
<reference evidence="1 2" key="1">
    <citation type="submission" date="2017-02" db="EMBL/GenBank/DDBJ databases">
        <title>The new phylogeny of genus Mycobacterium.</title>
        <authorList>
            <person name="Tortoli E."/>
            <person name="Trovato A."/>
            <person name="Cirillo D.M."/>
        </authorList>
    </citation>
    <scope>NUCLEOTIDE SEQUENCE [LARGE SCALE GENOMIC DNA]</scope>
    <source>
        <strain evidence="1 2">DSM 44338</strain>
    </source>
</reference>
<evidence type="ECO:0000313" key="2">
    <source>
        <dbReference type="Proteomes" id="UP000192411"/>
    </source>
</evidence>
<evidence type="ECO:0000313" key="1">
    <source>
        <dbReference type="EMBL" id="ORB68805.1"/>
    </source>
</evidence>
<name>A0A1X0K1V0_9MYCO</name>
<proteinExistence type="predicted"/>
<comment type="caution">
    <text evidence="1">The sequence shown here is derived from an EMBL/GenBank/DDBJ whole genome shotgun (WGS) entry which is preliminary data.</text>
</comment>